<feature type="binding site" evidence="8">
    <location>
        <position position="531"/>
    </location>
    <ligand>
        <name>Ca(2+)</name>
        <dbReference type="ChEBI" id="CHEBI:29108"/>
    </ligand>
</feature>
<evidence type="ECO:0000256" key="6">
    <source>
        <dbReference type="ARBA" id="ARBA00022837"/>
    </source>
</evidence>
<reference evidence="11" key="1">
    <citation type="submission" date="2022-08" db="EMBL/GenBank/DDBJ databases">
        <authorList>
            <consortium name="DOE Joint Genome Institute"/>
            <person name="Min B."/>
            <person name="Riley R."/>
            <person name="Sierra-Patev S."/>
            <person name="Naranjo-Ortiz M."/>
            <person name="Looney B."/>
            <person name="Konkel Z."/>
            <person name="Slot J.C."/>
            <person name="Sakamoto Y."/>
            <person name="Steenwyk J.L."/>
            <person name="Rokas A."/>
            <person name="Carro J."/>
            <person name="Camarero S."/>
            <person name="Ferreira P."/>
            <person name="Molpeceres G."/>
            <person name="Ruiz-Duenas F.J."/>
            <person name="Serrano A."/>
            <person name="Henrissat B."/>
            <person name="Drula E."/>
            <person name="Hughes K.W."/>
            <person name="Mata J.L."/>
            <person name="Ishikawa N.K."/>
            <person name="Vargas-Isla R."/>
            <person name="Ushijima S."/>
            <person name="Smith C.A."/>
            <person name="Ahrendt S."/>
            <person name="Andreopoulos W."/>
            <person name="He G."/>
            <person name="Labutti K."/>
            <person name="Lipzen A."/>
            <person name="Ng V."/>
            <person name="Sandor L."/>
            <person name="Barry K."/>
            <person name="Martinez A.T."/>
            <person name="Xiao Y."/>
            <person name="Gibbons J.G."/>
            <person name="Terashima K."/>
            <person name="Hibbett D.S."/>
            <person name="Grigoriev I.V."/>
        </authorList>
    </citation>
    <scope>NUCLEOTIDE SEQUENCE</scope>
    <source>
        <strain evidence="11">TFB10827</strain>
    </source>
</reference>
<feature type="signal peptide" evidence="9">
    <location>
        <begin position="1"/>
        <end position="22"/>
    </location>
</feature>
<comment type="caution">
    <text evidence="11">The sequence shown here is derived from an EMBL/GenBank/DDBJ whole genome shotgun (WGS) entry which is preliminary data.</text>
</comment>
<dbReference type="SUPFAM" id="SSF54897">
    <property type="entry name" value="Protease propeptides/inhibitors"/>
    <property type="match status" value="1"/>
</dbReference>
<protein>
    <submittedName>
        <fullName evidence="11">Subtilisin-like protein</fullName>
    </submittedName>
</protein>
<dbReference type="InterPro" id="IPR036852">
    <property type="entry name" value="Peptidase_S8/S53_dom_sf"/>
</dbReference>
<feature type="domain" description="Peptidase S53" evidence="10">
    <location>
        <begin position="213"/>
        <end position="570"/>
    </location>
</feature>
<dbReference type="InterPro" id="IPR030400">
    <property type="entry name" value="Sedolisin_dom"/>
</dbReference>
<evidence type="ECO:0000256" key="4">
    <source>
        <dbReference type="ARBA" id="ARBA00022801"/>
    </source>
</evidence>
<feature type="binding site" evidence="8">
    <location>
        <position position="530"/>
    </location>
    <ligand>
        <name>Ca(2+)</name>
        <dbReference type="ChEBI" id="CHEBI:29108"/>
    </ligand>
</feature>
<dbReference type="PROSITE" id="PS51695">
    <property type="entry name" value="SEDOLISIN"/>
    <property type="match status" value="1"/>
</dbReference>
<dbReference type="PANTHER" id="PTHR14218">
    <property type="entry name" value="PROTEASE S8 TRIPEPTIDYL PEPTIDASE I CLN2"/>
    <property type="match status" value="1"/>
</dbReference>
<dbReference type="Gene3D" id="3.40.50.200">
    <property type="entry name" value="Peptidase S8/S53 domain"/>
    <property type="match status" value="1"/>
</dbReference>
<keyword evidence="4 8" id="KW-0378">Hydrolase</keyword>
<dbReference type="SUPFAM" id="SSF52743">
    <property type="entry name" value="Subtilisin-like"/>
    <property type="match status" value="1"/>
</dbReference>
<dbReference type="Pfam" id="PF09286">
    <property type="entry name" value="Pro-kuma_activ"/>
    <property type="match status" value="1"/>
</dbReference>
<evidence type="ECO:0000313" key="12">
    <source>
        <dbReference type="Proteomes" id="UP001163828"/>
    </source>
</evidence>
<feature type="binding site" evidence="8">
    <location>
        <position position="551"/>
    </location>
    <ligand>
        <name>Ca(2+)</name>
        <dbReference type="ChEBI" id="CHEBI:29108"/>
    </ligand>
</feature>
<keyword evidence="9" id="KW-0732">Signal</keyword>
<feature type="active site" description="Charge relay system" evidence="8">
    <location>
        <position position="489"/>
    </location>
</feature>
<keyword evidence="3 8" id="KW-0479">Metal-binding</keyword>
<dbReference type="InterPro" id="IPR050819">
    <property type="entry name" value="Tripeptidyl-peptidase_I"/>
</dbReference>
<keyword evidence="7" id="KW-0865">Zymogen</keyword>
<evidence type="ECO:0000256" key="8">
    <source>
        <dbReference type="PROSITE-ProRule" id="PRU01032"/>
    </source>
</evidence>
<dbReference type="PANTHER" id="PTHR14218:SF15">
    <property type="entry name" value="TRIPEPTIDYL-PEPTIDASE 1"/>
    <property type="match status" value="1"/>
</dbReference>
<sequence>MVTQSFLKWVLTTSLLSSAVWASKHVVHEKRDSAPVGFTHLNLAPDDQILNLRINLAMGNQAGLEAALQEASSPTSPTFREWLTKEQACTVESFAAPSAETVQAVTEWLNSFNITSAPATPAGDWIKFSVPVQTANQLLNTQFSIFNHTESGQTSVRTLEYSIPDDLQAHVKTIHPTTSFNGPLRGRSPITAISAARFTPEAEKRATVNCNATITPACLQTLYGIPTAQASSTTKSSIGVAAFSAQNANENDLAIFLKDFRPDLPSTLTFTTELFDGATNSQTGSRAGVEADLDIQYTVGLVNGIPAFFEDVGSKTQDGADDGFLDSINDLLAQTNPPLVFSTSYGFDVESDLSLSLTVAYCNAIMQLTSRGVSVTFASGDGGVASTPGVQCTGKPFPPTFPTCPYVTLVGSTENVPEIGAGLTAGGFSNYFPQQSWQADAVNAYIANLGTTYAGLYNASGRAYPDVSAQGERVEIVVDGETGLVAGTSCSSPIFSSVIALLNDELLSAGKSPLGFLNPWIYANPQAFNDITSGNNPGCGTQGFSASEGWDPVTGMGSPNYAAMRTAAGL</sequence>
<evidence type="ECO:0000256" key="5">
    <source>
        <dbReference type="ARBA" id="ARBA00022825"/>
    </source>
</evidence>
<comment type="subcellular location">
    <subcellularLocation>
        <location evidence="1">Secreted</location>
        <location evidence="1">Extracellular space</location>
    </subcellularLocation>
</comment>
<dbReference type="SMART" id="SM00944">
    <property type="entry name" value="Pro-kuma_activ"/>
    <property type="match status" value="1"/>
</dbReference>
<gene>
    <name evidence="11" type="ORF">F5050DRAFT_1894208</name>
</gene>
<keyword evidence="5 8" id="KW-0720">Serine protease</keyword>
<comment type="cofactor">
    <cofactor evidence="8">
        <name>Ca(2+)</name>
        <dbReference type="ChEBI" id="CHEBI:29108"/>
    </cofactor>
    <text evidence="8">Binds 1 Ca(2+) ion per subunit.</text>
</comment>
<organism evidence="11 12">
    <name type="scientific">Lentinula boryana</name>
    <dbReference type="NCBI Taxonomy" id="40481"/>
    <lineage>
        <taxon>Eukaryota</taxon>
        <taxon>Fungi</taxon>
        <taxon>Dikarya</taxon>
        <taxon>Basidiomycota</taxon>
        <taxon>Agaricomycotina</taxon>
        <taxon>Agaricomycetes</taxon>
        <taxon>Agaricomycetidae</taxon>
        <taxon>Agaricales</taxon>
        <taxon>Marasmiineae</taxon>
        <taxon>Omphalotaceae</taxon>
        <taxon>Lentinula</taxon>
    </lineage>
</organism>
<dbReference type="CDD" id="cd11377">
    <property type="entry name" value="Pro-peptidase_S53"/>
    <property type="match status" value="1"/>
</dbReference>
<evidence type="ECO:0000313" key="11">
    <source>
        <dbReference type="EMBL" id="KAJ3997505.1"/>
    </source>
</evidence>
<keyword evidence="6 8" id="KW-0106">Calcium</keyword>
<feature type="active site" description="Charge relay system" evidence="8">
    <location>
        <position position="290"/>
    </location>
</feature>
<evidence type="ECO:0000256" key="1">
    <source>
        <dbReference type="ARBA" id="ARBA00004239"/>
    </source>
</evidence>
<evidence type="ECO:0000259" key="10">
    <source>
        <dbReference type="PROSITE" id="PS51695"/>
    </source>
</evidence>
<evidence type="ECO:0000256" key="3">
    <source>
        <dbReference type="ARBA" id="ARBA00022723"/>
    </source>
</evidence>
<keyword evidence="2 8" id="KW-0645">Protease</keyword>
<feature type="binding site" evidence="8">
    <location>
        <position position="549"/>
    </location>
    <ligand>
        <name>Ca(2+)</name>
        <dbReference type="ChEBI" id="CHEBI:29108"/>
    </ligand>
</feature>
<dbReference type="EMBL" id="MU790580">
    <property type="protein sequence ID" value="KAJ3997505.1"/>
    <property type="molecule type" value="Genomic_DNA"/>
</dbReference>
<name>A0ABQ8QG54_9AGAR</name>
<evidence type="ECO:0000256" key="9">
    <source>
        <dbReference type="SAM" id="SignalP"/>
    </source>
</evidence>
<dbReference type="CDD" id="cd04056">
    <property type="entry name" value="Peptidases_S53"/>
    <property type="match status" value="1"/>
</dbReference>
<keyword evidence="12" id="KW-1185">Reference proteome</keyword>
<dbReference type="InterPro" id="IPR015366">
    <property type="entry name" value="S53_propep"/>
</dbReference>
<evidence type="ECO:0000256" key="2">
    <source>
        <dbReference type="ARBA" id="ARBA00022670"/>
    </source>
</evidence>
<accession>A0ABQ8QG54</accession>
<evidence type="ECO:0000256" key="7">
    <source>
        <dbReference type="ARBA" id="ARBA00023145"/>
    </source>
</evidence>
<feature type="active site" description="Charge relay system" evidence="8">
    <location>
        <position position="294"/>
    </location>
</feature>
<feature type="chain" id="PRO_5046300668" evidence="9">
    <location>
        <begin position="23"/>
        <end position="570"/>
    </location>
</feature>
<proteinExistence type="predicted"/>
<dbReference type="Proteomes" id="UP001163828">
    <property type="component" value="Unassembled WGS sequence"/>
</dbReference>